<accession>A0A7M7JJ53</accession>
<proteinExistence type="predicted"/>
<dbReference type="Proteomes" id="UP000594260">
    <property type="component" value="Unplaced"/>
</dbReference>
<evidence type="ECO:0000313" key="2">
    <source>
        <dbReference type="EnsemblMetazoa" id="XP_022647060"/>
    </source>
</evidence>
<keyword evidence="1" id="KW-0175">Coiled coil</keyword>
<protein>
    <submittedName>
        <fullName evidence="2">Uncharacterized protein</fullName>
    </submittedName>
</protein>
<evidence type="ECO:0000313" key="3">
    <source>
        <dbReference type="Proteomes" id="UP000594260"/>
    </source>
</evidence>
<dbReference type="GeneID" id="111244333"/>
<dbReference type="AlphaFoldDB" id="A0A7M7JJ53"/>
<dbReference type="RefSeq" id="XP_022647060.1">
    <property type="nucleotide sequence ID" value="XM_022791325.1"/>
</dbReference>
<name>A0A7M7JJ53_VARDE</name>
<keyword evidence="3" id="KW-1185">Reference proteome</keyword>
<reference evidence="2" key="1">
    <citation type="submission" date="2021-01" db="UniProtKB">
        <authorList>
            <consortium name="EnsemblMetazoa"/>
        </authorList>
    </citation>
    <scope>IDENTIFICATION</scope>
</reference>
<dbReference type="CTD" id="7516"/>
<evidence type="ECO:0000256" key="1">
    <source>
        <dbReference type="SAM" id="Coils"/>
    </source>
</evidence>
<sequence length="250" mass="29226">MTDNVDQDHLQTRNNLMRRFVVRALLELDAEVADGSDERSRLDTFKAATLLKLFPIRGSFHDLVPFDNDFYIKHVVPKIEKRLAYELKPLAEVDLVTDQTVAEKYSELYDKLKALADQYKRLLSNVGNSQQLLQDVLRHQQWALRQKLAQAEVDRLALTSVIFDKKLIKINRDIYNIFCSYKFDEAVKVVEDQINRDIQALQEEIAARTKKHEVYQKARKVSPEIDVLLERYESTVTSINQLRAYQLEEN</sequence>
<feature type="coiled-coil region" evidence="1">
    <location>
        <begin position="191"/>
        <end position="218"/>
    </location>
</feature>
<organism evidence="2 3">
    <name type="scientific">Varroa destructor</name>
    <name type="common">Honeybee mite</name>
    <dbReference type="NCBI Taxonomy" id="109461"/>
    <lineage>
        <taxon>Eukaryota</taxon>
        <taxon>Metazoa</taxon>
        <taxon>Ecdysozoa</taxon>
        <taxon>Arthropoda</taxon>
        <taxon>Chelicerata</taxon>
        <taxon>Arachnida</taxon>
        <taxon>Acari</taxon>
        <taxon>Parasitiformes</taxon>
        <taxon>Mesostigmata</taxon>
        <taxon>Gamasina</taxon>
        <taxon>Dermanyssoidea</taxon>
        <taxon>Varroidae</taxon>
        <taxon>Varroa</taxon>
    </lineage>
</organism>
<dbReference type="EnsemblMetazoa" id="XM_022791325">
    <property type="protein sequence ID" value="XP_022647060"/>
    <property type="gene ID" value="LOC111244333"/>
</dbReference>